<evidence type="ECO:0000313" key="4">
    <source>
        <dbReference type="Proteomes" id="UP000314986"/>
    </source>
</evidence>
<dbReference type="Gene3D" id="1.10.196.10">
    <property type="match status" value="1"/>
</dbReference>
<dbReference type="InterPro" id="IPR036305">
    <property type="entry name" value="RGS_sf"/>
</dbReference>
<reference evidence="4" key="3">
    <citation type="journal article" date="2014" name="Nature">
        <title>Elephant shark genome provides unique insights into gnathostome evolution.</title>
        <authorList>
            <consortium name="International Elephant Shark Genome Sequencing Consortium"/>
            <person name="Venkatesh B."/>
            <person name="Lee A.P."/>
            <person name="Ravi V."/>
            <person name="Maurya A.K."/>
            <person name="Lian M.M."/>
            <person name="Swann J.B."/>
            <person name="Ohta Y."/>
            <person name="Flajnik M.F."/>
            <person name="Sutoh Y."/>
            <person name="Kasahara M."/>
            <person name="Hoon S."/>
            <person name="Gangu V."/>
            <person name="Roy S.W."/>
            <person name="Irimia M."/>
            <person name="Korzh V."/>
            <person name="Kondrychyn I."/>
            <person name="Lim Z.W."/>
            <person name="Tay B.H."/>
            <person name="Tohari S."/>
            <person name="Kong K.W."/>
            <person name="Ho S."/>
            <person name="Lorente-Galdos B."/>
            <person name="Quilez J."/>
            <person name="Marques-Bonet T."/>
            <person name="Raney B.J."/>
            <person name="Ingham P.W."/>
            <person name="Tay A."/>
            <person name="Hillier L.W."/>
            <person name="Minx P."/>
            <person name="Boehm T."/>
            <person name="Wilson R.K."/>
            <person name="Brenner S."/>
            <person name="Warren W.C."/>
        </authorList>
    </citation>
    <scope>NUCLEOTIDE SEQUENCE [LARGE SCALE GENOMIC DNA]</scope>
</reference>
<dbReference type="PANTHER" id="PTHR10845">
    <property type="entry name" value="REGULATOR OF G PROTEIN SIGNALING"/>
    <property type="match status" value="1"/>
</dbReference>
<dbReference type="InterPro" id="IPR016137">
    <property type="entry name" value="RGS"/>
</dbReference>
<dbReference type="Gene3D" id="1.10.167.10">
    <property type="entry name" value="Regulator of G-protein Signalling 4, domain 2"/>
    <property type="match status" value="1"/>
</dbReference>
<evidence type="ECO:0000259" key="2">
    <source>
        <dbReference type="PROSITE" id="PS50132"/>
    </source>
</evidence>
<feature type="domain" description="RGS" evidence="2">
    <location>
        <begin position="87"/>
        <end position="203"/>
    </location>
</feature>
<keyword evidence="4" id="KW-1185">Reference proteome</keyword>
<protein>
    <submittedName>
        <fullName evidence="3">Regulator of G protein signaling 18</fullName>
    </submittedName>
</protein>
<accession>A0A4W3JRF4</accession>
<reference evidence="3" key="4">
    <citation type="submission" date="2025-08" db="UniProtKB">
        <authorList>
            <consortium name="Ensembl"/>
        </authorList>
    </citation>
    <scope>IDENTIFICATION</scope>
</reference>
<dbReference type="SUPFAM" id="SSF48097">
    <property type="entry name" value="Regulator of G-protein signaling, RGS"/>
    <property type="match status" value="1"/>
</dbReference>
<dbReference type="GeneTree" id="ENSGT00940000161034"/>
<dbReference type="FunCoup" id="A0A4W3JRF4">
    <property type="interactions" value="12"/>
</dbReference>
<gene>
    <name evidence="3" type="primary">rgs18</name>
</gene>
<evidence type="ECO:0000313" key="3">
    <source>
        <dbReference type="Ensembl" id="ENSCMIP00000046079.1"/>
    </source>
</evidence>
<feature type="compositionally biased region" description="Polar residues" evidence="1">
    <location>
        <begin position="1"/>
        <end position="15"/>
    </location>
</feature>
<dbReference type="AlphaFoldDB" id="A0A4W3JRF4"/>
<dbReference type="FunFam" id="1.10.167.10:FF:000001">
    <property type="entry name" value="Putative regulator of g-protein signaling 12"/>
    <property type="match status" value="1"/>
</dbReference>
<dbReference type="PANTHER" id="PTHR10845:SF254">
    <property type="entry name" value="RGS DOMAIN-CONTAINING PROTEIN-RELATED"/>
    <property type="match status" value="1"/>
</dbReference>
<dbReference type="InParanoid" id="A0A4W3JRF4"/>
<dbReference type="Pfam" id="PF00615">
    <property type="entry name" value="RGS"/>
    <property type="match status" value="1"/>
</dbReference>
<dbReference type="PROSITE" id="PS50132">
    <property type="entry name" value="RGS"/>
    <property type="match status" value="1"/>
</dbReference>
<name>A0A4W3JRF4_CALMI</name>
<evidence type="ECO:0000256" key="1">
    <source>
        <dbReference type="SAM" id="MobiDB-lite"/>
    </source>
</evidence>
<proteinExistence type="predicted"/>
<dbReference type="OMA" id="PIENNGQ"/>
<dbReference type="Ensembl" id="ENSCMIT00000046735.1">
    <property type="protein sequence ID" value="ENSCMIP00000046079.1"/>
    <property type="gene ID" value="ENSCMIG00000018976.1"/>
</dbReference>
<organism evidence="3 4">
    <name type="scientific">Callorhinchus milii</name>
    <name type="common">Ghost shark</name>
    <dbReference type="NCBI Taxonomy" id="7868"/>
    <lineage>
        <taxon>Eukaryota</taxon>
        <taxon>Metazoa</taxon>
        <taxon>Chordata</taxon>
        <taxon>Craniata</taxon>
        <taxon>Vertebrata</taxon>
        <taxon>Chondrichthyes</taxon>
        <taxon>Holocephali</taxon>
        <taxon>Chimaeriformes</taxon>
        <taxon>Callorhinchidae</taxon>
        <taxon>Callorhinchus</taxon>
    </lineage>
</organism>
<dbReference type="STRING" id="7868.ENSCMIP00000046079"/>
<feature type="region of interest" description="Disordered" evidence="1">
    <location>
        <begin position="1"/>
        <end position="22"/>
    </location>
</feature>
<dbReference type="SMART" id="SM00315">
    <property type="entry name" value="RGS"/>
    <property type="match status" value="1"/>
</dbReference>
<reference evidence="3" key="5">
    <citation type="submission" date="2025-09" db="UniProtKB">
        <authorList>
            <consortium name="Ensembl"/>
        </authorList>
    </citation>
    <scope>IDENTIFICATION</scope>
</reference>
<dbReference type="InterPro" id="IPR024066">
    <property type="entry name" value="RGS_subdom1/3"/>
</dbReference>
<sequence length="237" mass="27591">MNNIQHSSTSPQKLNLSAPKEEPYCRIMQPDVNQVERREIKTRLKNKRNRLSLLLQKAESNEIFSPFPSKSEKPNSSYDEPIKWTESLDKLLGYKNGLNIFRAFLQSEYSDENLEFWLACEDYKKTKSPAKRASKAKKIYSEFIETDAAKEVNVDFHTKEVTKKSISQPTLSCFDSAQKTVYNLMEKDSYPRFLRSELYLKLLKQVQFGSLAPRQRSQSFTSSTSLLETQTDFTIWL</sequence>
<dbReference type="Proteomes" id="UP000314986">
    <property type="component" value="Unassembled WGS sequence"/>
</dbReference>
<dbReference type="PRINTS" id="PR01301">
    <property type="entry name" value="RGSPROTEIN"/>
</dbReference>
<dbReference type="InterPro" id="IPR044926">
    <property type="entry name" value="RGS_subdomain_2"/>
</dbReference>
<reference evidence="4" key="2">
    <citation type="journal article" date="2007" name="PLoS Biol.">
        <title>Survey sequencing and comparative analysis of the elephant shark (Callorhinchus milii) genome.</title>
        <authorList>
            <person name="Venkatesh B."/>
            <person name="Kirkness E.F."/>
            <person name="Loh Y.H."/>
            <person name="Halpern A.L."/>
            <person name="Lee A.P."/>
            <person name="Johnson J."/>
            <person name="Dandona N."/>
            <person name="Viswanathan L.D."/>
            <person name="Tay A."/>
            <person name="Venter J.C."/>
            <person name="Strausberg R.L."/>
            <person name="Brenner S."/>
        </authorList>
    </citation>
    <scope>NUCLEOTIDE SEQUENCE [LARGE SCALE GENOMIC DNA]</scope>
</reference>
<reference evidence="4" key="1">
    <citation type="journal article" date="2006" name="Science">
        <title>Ancient noncoding elements conserved in the human genome.</title>
        <authorList>
            <person name="Venkatesh B."/>
            <person name="Kirkness E.F."/>
            <person name="Loh Y.H."/>
            <person name="Halpern A.L."/>
            <person name="Lee A.P."/>
            <person name="Johnson J."/>
            <person name="Dandona N."/>
            <person name="Viswanathan L.D."/>
            <person name="Tay A."/>
            <person name="Venter J.C."/>
            <person name="Strausberg R.L."/>
            <person name="Brenner S."/>
        </authorList>
    </citation>
    <scope>NUCLEOTIDE SEQUENCE [LARGE SCALE GENOMIC DNA]</scope>
</reference>